<evidence type="ECO:0000256" key="1">
    <source>
        <dbReference type="SAM" id="MobiDB-lite"/>
    </source>
</evidence>
<sequence>MCGAPGDPIEDSVRPEKSSEKAEAGVGKDKQVSHDASDDGATIPPKRPSGKISVGIVGRLNVVRSFEKVWSPNVTLSKYYLLDGDVPWSEKESEHVLRFNKSPSKKKVRMSRKEKQMVLKQVGEVFLKSSKGKGAGQPLVHFDGQYVYIRALSQELLEKIYDSPPELGGVLMQFVSKGYPHPNTSMYKVDRLPTMPQEALQKKNSADKNRKFVDIVLSSTYKVRPLEGDSMCSGTLIIFADSQAETFFFLGRNCRKIAEESLPNIFQRYPPSIRFKMVALIQATRYPSASAQDPMVNIARAIMSAVPRTAVDEKLQTFKTAAEKVRSYGAIATRTRENRLAELKNSISRPISLPNTQSPTVSSASSSYAAESMDSRWSTQSWPCETTPRVERSSAFEFDEQLNDDPRNSTCSQGSFVTPPYSFF</sequence>
<feature type="compositionally biased region" description="Basic and acidic residues" evidence="1">
    <location>
        <begin position="11"/>
        <end position="37"/>
    </location>
</feature>
<protein>
    <submittedName>
        <fullName evidence="2">Pterin carbinolamine dehydratase PCBD</fullName>
    </submittedName>
</protein>
<organism evidence="2 3">
    <name type="scientific">Pseudozyma antarctica (strain T-34)</name>
    <name type="common">Yeast</name>
    <name type="synonym">Candida antarctica</name>
    <dbReference type="NCBI Taxonomy" id="1151754"/>
    <lineage>
        <taxon>Eukaryota</taxon>
        <taxon>Fungi</taxon>
        <taxon>Dikarya</taxon>
        <taxon>Basidiomycota</taxon>
        <taxon>Ustilaginomycotina</taxon>
        <taxon>Ustilaginomycetes</taxon>
        <taxon>Ustilaginales</taxon>
        <taxon>Ustilaginaceae</taxon>
        <taxon>Moesziomyces</taxon>
    </lineage>
</organism>
<evidence type="ECO:0000313" key="3">
    <source>
        <dbReference type="Proteomes" id="UP000011976"/>
    </source>
</evidence>
<dbReference type="AlphaFoldDB" id="M9LKP5"/>
<name>M9LKP5_PSEA3</name>
<dbReference type="Proteomes" id="UP000011976">
    <property type="component" value="Unassembled WGS sequence"/>
</dbReference>
<feature type="region of interest" description="Disordered" evidence="1">
    <location>
        <begin position="401"/>
        <end position="424"/>
    </location>
</feature>
<feature type="region of interest" description="Disordered" evidence="1">
    <location>
        <begin position="1"/>
        <end position="50"/>
    </location>
</feature>
<accession>M9LKP5</accession>
<reference evidence="3" key="1">
    <citation type="journal article" date="2013" name="Genome Announc.">
        <title>Genome sequence of the basidiomycetous yeast Pseudozyma antarctica T-34, a producer of the glycolipid biosurfactants mannosylerythritol lipids.</title>
        <authorList>
            <person name="Morita T."/>
            <person name="Koike H."/>
            <person name="Koyama Y."/>
            <person name="Hagiwara H."/>
            <person name="Ito E."/>
            <person name="Fukuoka T."/>
            <person name="Imura T."/>
            <person name="Machida M."/>
            <person name="Kitamoto D."/>
        </authorList>
    </citation>
    <scope>NUCLEOTIDE SEQUENCE [LARGE SCALE GENOMIC DNA]</scope>
    <source>
        <strain evidence="3">T-34</strain>
    </source>
</reference>
<proteinExistence type="predicted"/>
<gene>
    <name evidence="2" type="ORF">PANT_6d00035</name>
</gene>
<dbReference type="EMBL" id="DF196772">
    <property type="protein sequence ID" value="GAC72031.1"/>
    <property type="molecule type" value="Genomic_DNA"/>
</dbReference>
<evidence type="ECO:0000313" key="2">
    <source>
        <dbReference type="EMBL" id="GAC72031.1"/>
    </source>
</evidence>